<feature type="transmembrane region" description="Helical" evidence="6">
    <location>
        <begin position="174"/>
        <end position="197"/>
    </location>
</feature>
<evidence type="ECO:0000256" key="3">
    <source>
        <dbReference type="ARBA" id="ARBA00022692"/>
    </source>
</evidence>
<organism evidence="7 8">
    <name type="scientific">Acanthopleuribacter pedis</name>
    <dbReference type="NCBI Taxonomy" id="442870"/>
    <lineage>
        <taxon>Bacteria</taxon>
        <taxon>Pseudomonadati</taxon>
        <taxon>Acidobacteriota</taxon>
        <taxon>Holophagae</taxon>
        <taxon>Acanthopleuribacterales</taxon>
        <taxon>Acanthopleuribacteraceae</taxon>
        <taxon>Acanthopleuribacter</taxon>
    </lineage>
</organism>
<feature type="transmembrane region" description="Helical" evidence="6">
    <location>
        <begin position="311"/>
        <end position="331"/>
    </location>
</feature>
<comment type="caution">
    <text evidence="7">The sequence shown here is derived from an EMBL/GenBank/DDBJ whole genome shotgun (WGS) entry which is preliminary data.</text>
</comment>
<reference evidence="7" key="1">
    <citation type="submission" date="2021-03" db="EMBL/GenBank/DDBJ databases">
        <authorList>
            <person name="Wang G."/>
        </authorList>
    </citation>
    <scope>NUCLEOTIDE SEQUENCE</scope>
    <source>
        <strain evidence="7">KCTC 12899</strain>
    </source>
</reference>
<dbReference type="NCBIfam" id="NF037979">
    <property type="entry name" value="Na_transp"/>
    <property type="match status" value="1"/>
</dbReference>
<dbReference type="PRINTS" id="PR00176">
    <property type="entry name" value="NANEUSMPORT"/>
</dbReference>
<feature type="transmembrane region" description="Helical" evidence="6">
    <location>
        <begin position="88"/>
        <end position="108"/>
    </location>
</feature>
<feature type="transmembrane region" description="Helical" evidence="6">
    <location>
        <begin position="449"/>
        <end position="472"/>
    </location>
</feature>
<accession>A0A8J7QES4</accession>
<evidence type="ECO:0000256" key="5">
    <source>
        <dbReference type="ARBA" id="ARBA00023136"/>
    </source>
</evidence>
<dbReference type="PANTHER" id="PTHR42948">
    <property type="entry name" value="TRANSPORTER"/>
    <property type="match status" value="1"/>
</dbReference>
<evidence type="ECO:0000256" key="6">
    <source>
        <dbReference type="SAM" id="Phobius"/>
    </source>
</evidence>
<dbReference type="CDD" id="cd10336">
    <property type="entry name" value="SLC6sbd_Tyt1-Like"/>
    <property type="match status" value="1"/>
</dbReference>
<proteinExistence type="predicted"/>
<evidence type="ECO:0000256" key="1">
    <source>
        <dbReference type="ARBA" id="ARBA00004141"/>
    </source>
</evidence>
<evidence type="ECO:0000313" key="8">
    <source>
        <dbReference type="Proteomes" id="UP000664417"/>
    </source>
</evidence>
<keyword evidence="5 6" id="KW-0472">Membrane</keyword>
<dbReference type="PROSITE" id="PS50267">
    <property type="entry name" value="NA_NEUROTRAN_SYMP_3"/>
    <property type="match status" value="1"/>
</dbReference>
<evidence type="ECO:0000256" key="4">
    <source>
        <dbReference type="ARBA" id="ARBA00022989"/>
    </source>
</evidence>
<feature type="transmembrane region" description="Helical" evidence="6">
    <location>
        <begin position="145"/>
        <end position="162"/>
    </location>
</feature>
<dbReference type="GO" id="GO:0016020">
    <property type="term" value="C:membrane"/>
    <property type="evidence" value="ECO:0007669"/>
    <property type="project" value="UniProtKB-SubCell"/>
</dbReference>
<keyword evidence="3 6" id="KW-0812">Transmembrane</keyword>
<keyword evidence="4 6" id="KW-1133">Transmembrane helix</keyword>
<dbReference type="EMBL" id="JAFREP010000046">
    <property type="protein sequence ID" value="MBO1322944.1"/>
    <property type="molecule type" value="Genomic_DNA"/>
</dbReference>
<dbReference type="Pfam" id="PF00209">
    <property type="entry name" value="SNF"/>
    <property type="match status" value="2"/>
</dbReference>
<dbReference type="RefSeq" id="WP_207862916.1">
    <property type="nucleotide sequence ID" value="NZ_JAFREP010000046.1"/>
</dbReference>
<evidence type="ECO:0000256" key="2">
    <source>
        <dbReference type="ARBA" id="ARBA00022448"/>
    </source>
</evidence>
<dbReference type="PANTHER" id="PTHR42948:SF1">
    <property type="entry name" value="TRANSPORTER"/>
    <property type="match status" value="1"/>
</dbReference>
<feature type="transmembrane region" description="Helical" evidence="6">
    <location>
        <begin position="419"/>
        <end position="443"/>
    </location>
</feature>
<protein>
    <submittedName>
        <fullName evidence="7">Sodium-dependent transporter</fullName>
    </submittedName>
</protein>
<dbReference type="Gene3D" id="1.20.1740.10">
    <property type="entry name" value="Amino acid/polyamine transporter I"/>
    <property type="match status" value="1"/>
</dbReference>
<dbReference type="InterPro" id="IPR037272">
    <property type="entry name" value="SNS_sf"/>
</dbReference>
<dbReference type="InterPro" id="IPR047218">
    <property type="entry name" value="YocR/YhdH-like"/>
</dbReference>
<dbReference type="Proteomes" id="UP000664417">
    <property type="component" value="Unassembled WGS sequence"/>
</dbReference>
<feature type="transmembrane region" description="Helical" evidence="6">
    <location>
        <begin position="46"/>
        <end position="68"/>
    </location>
</feature>
<feature type="transmembrane region" description="Helical" evidence="6">
    <location>
        <begin position="377"/>
        <end position="398"/>
    </location>
</feature>
<keyword evidence="2" id="KW-0813">Transport</keyword>
<feature type="transmembrane region" description="Helical" evidence="6">
    <location>
        <begin position="351"/>
        <end position="371"/>
    </location>
</feature>
<comment type="subcellular location">
    <subcellularLocation>
        <location evidence="1">Membrane</location>
        <topology evidence="1">Multi-pass membrane protein</topology>
    </subcellularLocation>
</comment>
<gene>
    <name evidence="7" type="ORF">J3U88_31050</name>
</gene>
<sequence length="477" mass="51583">MTHPSSSAPRFSSKLAMILTCMGMAVGTGNIWRFPRQVAQYDGGTFLIPWILFLFLWSVPLLMVELGAGQHARRGPFGAFAKLAGPKFAWMGGFVTICTMLIMCYYAVVTGWTLKYALLAVSGALNDVTAESSIKIFDDFRSTPQALLFHAIALALAGFFVYRGTKGIEWLNKILIPALIAILLFGAVNALMLPNASDGLAYLTDIKWDKLAEPGHWIAGLTQSAWSTGAGWGLMLTYAVYARDNEDPVTTPMATGSGNNGIELIVALLIFPAVFSLMAGAGTDLVGGTSSKGGIAFQVIPMLFGQMSGGYLLNVLFFSGLAFAALTSLVAMVELSTRFFMDFKISRPKALVIALVLGLVLGAPSALSDTIFDDQDFIWAIGLIVSGLFMCFMVLRFGAERFAEEILNKNATVLKIGPWFKGLMILVLLEGLVLLAWWMTALVQFGTNWLISCLVQFGLVIGVLIAANSYLVKHLKD</sequence>
<dbReference type="InterPro" id="IPR000175">
    <property type="entry name" value="Na/ntran_symport"/>
</dbReference>
<name>A0A8J7QES4_9BACT</name>
<feature type="transmembrane region" description="Helical" evidence="6">
    <location>
        <begin position="15"/>
        <end position="34"/>
    </location>
</feature>
<keyword evidence="8" id="KW-1185">Reference proteome</keyword>
<dbReference type="SUPFAM" id="SSF161070">
    <property type="entry name" value="SNF-like"/>
    <property type="match status" value="1"/>
</dbReference>
<dbReference type="AlphaFoldDB" id="A0A8J7QES4"/>
<evidence type="ECO:0000313" key="7">
    <source>
        <dbReference type="EMBL" id="MBO1322944.1"/>
    </source>
</evidence>
<feature type="transmembrane region" description="Helical" evidence="6">
    <location>
        <begin position="262"/>
        <end position="281"/>
    </location>
</feature>